<proteinExistence type="predicted"/>
<feature type="coiled-coil region" evidence="1">
    <location>
        <begin position="75"/>
        <end position="146"/>
    </location>
</feature>
<name>A0A9W9ZXN3_9CNID</name>
<accession>A0A9W9ZXN3</accession>
<dbReference type="EMBL" id="MU825425">
    <property type="protein sequence ID" value="KAJ7389778.1"/>
    <property type="molecule type" value="Genomic_DNA"/>
</dbReference>
<evidence type="ECO:0000256" key="2">
    <source>
        <dbReference type="SAM" id="MobiDB-lite"/>
    </source>
</evidence>
<dbReference type="AlphaFoldDB" id="A0A9W9ZXN3"/>
<evidence type="ECO:0000256" key="1">
    <source>
        <dbReference type="SAM" id="Coils"/>
    </source>
</evidence>
<comment type="caution">
    <text evidence="3">The sequence shown here is derived from an EMBL/GenBank/DDBJ whole genome shotgun (WGS) entry which is preliminary data.</text>
</comment>
<sequence length="264" mass="30740">MFLEDSRCKGTLVKCSRCLFPVFDEFNTPQTGTYIYEDHLTLADKDEQVCRKAVYTPPKKRSRSEAGAEEHPRNWVELKHKVETLEREKKDLEQKQTEEEKNIKLQKKLEEITKQNAWLMEDQQQKEELNNELKEENIMLQKKLNGKCIRYLAGDDLDSDDSDRESDDDGNDEDPDNTEGCFDESSEEKQQSQVDELKLKVIARAQVLTQNRPQNLVPHFGNEMQKPSTSDSLDHQQPDVWDVNKQCIAASRRVVARFVNHLVD</sequence>
<dbReference type="Proteomes" id="UP001163046">
    <property type="component" value="Unassembled WGS sequence"/>
</dbReference>
<feature type="compositionally biased region" description="Acidic residues" evidence="2">
    <location>
        <begin position="155"/>
        <end position="186"/>
    </location>
</feature>
<protein>
    <submittedName>
        <fullName evidence="3">Uncharacterized protein</fullName>
    </submittedName>
</protein>
<keyword evidence="4" id="KW-1185">Reference proteome</keyword>
<evidence type="ECO:0000313" key="3">
    <source>
        <dbReference type="EMBL" id="KAJ7389778.1"/>
    </source>
</evidence>
<feature type="region of interest" description="Disordered" evidence="2">
    <location>
        <begin position="153"/>
        <end position="192"/>
    </location>
</feature>
<reference evidence="3" key="1">
    <citation type="submission" date="2023-01" db="EMBL/GenBank/DDBJ databases">
        <title>Genome assembly of the deep-sea coral Lophelia pertusa.</title>
        <authorList>
            <person name="Herrera S."/>
            <person name="Cordes E."/>
        </authorList>
    </citation>
    <scope>NUCLEOTIDE SEQUENCE</scope>
    <source>
        <strain evidence="3">USNM1676648</strain>
        <tissue evidence="3">Polyp</tissue>
    </source>
</reference>
<evidence type="ECO:0000313" key="4">
    <source>
        <dbReference type="Proteomes" id="UP001163046"/>
    </source>
</evidence>
<feature type="region of interest" description="Disordered" evidence="2">
    <location>
        <begin position="216"/>
        <end position="237"/>
    </location>
</feature>
<organism evidence="3 4">
    <name type="scientific">Desmophyllum pertusum</name>
    <dbReference type="NCBI Taxonomy" id="174260"/>
    <lineage>
        <taxon>Eukaryota</taxon>
        <taxon>Metazoa</taxon>
        <taxon>Cnidaria</taxon>
        <taxon>Anthozoa</taxon>
        <taxon>Hexacorallia</taxon>
        <taxon>Scleractinia</taxon>
        <taxon>Caryophylliina</taxon>
        <taxon>Caryophylliidae</taxon>
        <taxon>Desmophyllum</taxon>
    </lineage>
</organism>
<keyword evidence="1" id="KW-0175">Coiled coil</keyword>
<gene>
    <name evidence="3" type="ORF">OS493_029200</name>
</gene>